<protein>
    <submittedName>
        <fullName evidence="2">Heterokaryon incompatibility protein</fullName>
    </submittedName>
</protein>
<reference evidence="2" key="1">
    <citation type="journal article" date="2023" name="Mol. Phylogenet. Evol.">
        <title>Genome-scale phylogeny and comparative genomics of the fungal order Sordariales.</title>
        <authorList>
            <person name="Hensen N."/>
            <person name="Bonometti L."/>
            <person name="Westerberg I."/>
            <person name="Brannstrom I.O."/>
            <person name="Guillou S."/>
            <person name="Cros-Aarteil S."/>
            <person name="Calhoun S."/>
            <person name="Haridas S."/>
            <person name="Kuo A."/>
            <person name="Mondo S."/>
            <person name="Pangilinan J."/>
            <person name="Riley R."/>
            <person name="LaButti K."/>
            <person name="Andreopoulos B."/>
            <person name="Lipzen A."/>
            <person name="Chen C."/>
            <person name="Yan M."/>
            <person name="Daum C."/>
            <person name="Ng V."/>
            <person name="Clum A."/>
            <person name="Steindorff A."/>
            <person name="Ohm R.A."/>
            <person name="Martin F."/>
            <person name="Silar P."/>
            <person name="Natvig D.O."/>
            <person name="Lalanne C."/>
            <person name="Gautier V."/>
            <person name="Ament-Velasquez S.L."/>
            <person name="Kruys A."/>
            <person name="Hutchinson M.I."/>
            <person name="Powell A.J."/>
            <person name="Barry K."/>
            <person name="Miller A.N."/>
            <person name="Grigoriev I.V."/>
            <person name="Debuchy R."/>
            <person name="Gladieux P."/>
            <person name="Hiltunen Thoren M."/>
            <person name="Johannesson H."/>
        </authorList>
    </citation>
    <scope>NUCLEOTIDE SEQUENCE</scope>
    <source>
        <strain evidence="2">CBS 315.58</strain>
    </source>
</reference>
<evidence type="ECO:0000313" key="3">
    <source>
        <dbReference type="Proteomes" id="UP001303160"/>
    </source>
</evidence>
<dbReference type="PANTHER" id="PTHR24148:SF73">
    <property type="entry name" value="HET DOMAIN PROTEIN (AFU_ORTHOLOGUE AFUA_8G01020)"/>
    <property type="match status" value="1"/>
</dbReference>
<evidence type="ECO:0000259" key="1">
    <source>
        <dbReference type="Pfam" id="PF06985"/>
    </source>
</evidence>
<gene>
    <name evidence="2" type="ORF">QBC40DRAFT_304578</name>
</gene>
<dbReference type="InterPro" id="IPR052895">
    <property type="entry name" value="HetReg/Transcr_Mod"/>
</dbReference>
<dbReference type="Proteomes" id="UP001303160">
    <property type="component" value="Unassembled WGS sequence"/>
</dbReference>
<dbReference type="PANTHER" id="PTHR24148">
    <property type="entry name" value="ANKYRIN REPEAT DOMAIN-CONTAINING PROTEIN 39 HOMOLOG-RELATED"/>
    <property type="match status" value="1"/>
</dbReference>
<evidence type="ECO:0000313" key="2">
    <source>
        <dbReference type="EMBL" id="KAK4203214.1"/>
    </source>
</evidence>
<proteinExistence type="predicted"/>
<accession>A0AAN7AY37</accession>
<dbReference type="AlphaFoldDB" id="A0AAN7AY37"/>
<reference evidence="2" key="2">
    <citation type="submission" date="2023-05" db="EMBL/GenBank/DDBJ databases">
        <authorList>
            <consortium name="Lawrence Berkeley National Laboratory"/>
            <person name="Steindorff A."/>
            <person name="Hensen N."/>
            <person name="Bonometti L."/>
            <person name="Westerberg I."/>
            <person name="Brannstrom I.O."/>
            <person name="Guillou S."/>
            <person name="Cros-Aarteil S."/>
            <person name="Calhoun S."/>
            <person name="Haridas S."/>
            <person name="Kuo A."/>
            <person name="Mondo S."/>
            <person name="Pangilinan J."/>
            <person name="Riley R."/>
            <person name="Labutti K."/>
            <person name="Andreopoulos B."/>
            <person name="Lipzen A."/>
            <person name="Chen C."/>
            <person name="Yanf M."/>
            <person name="Daum C."/>
            <person name="Ng V."/>
            <person name="Clum A."/>
            <person name="Ohm R."/>
            <person name="Martin F."/>
            <person name="Silar P."/>
            <person name="Natvig D."/>
            <person name="Lalanne C."/>
            <person name="Gautier V."/>
            <person name="Ament-Velasquez S.L."/>
            <person name="Kruys A."/>
            <person name="Hutchinson M.I."/>
            <person name="Powell A.J."/>
            <person name="Barry K."/>
            <person name="Miller A.N."/>
            <person name="Grigoriev I.V."/>
            <person name="Debuchy R."/>
            <person name="Gladieux P."/>
            <person name="Thoren M.H."/>
            <person name="Johannesson H."/>
        </authorList>
    </citation>
    <scope>NUCLEOTIDE SEQUENCE</scope>
    <source>
        <strain evidence="2">CBS 315.58</strain>
    </source>
</reference>
<dbReference type="Pfam" id="PF26639">
    <property type="entry name" value="Het-6_barrel"/>
    <property type="match status" value="1"/>
</dbReference>
<dbReference type="InterPro" id="IPR010730">
    <property type="entry name" value="HET"/>
</dbReference>
<dbReference type="Pfam" id="PF06985">
    <property type="entry name" value="HET"/>
    <property type="match status" value="1"/>
</dbReference>
<keyword evidence="3" id="KW-1185">Reference proteome</keyword>
<name>A0AAN7AY37_9PEZI</name>
<organism evidence="2 3">
    <name type="scientific">Triangularia verruculosa</name>
    <dbReference type="NCBI Taxonomy" id="2587418"/>
    <lineage>
        <taxon>Eukaryota</taxon>
        <taxon>Fungi</taxon>
        <taxon>Dikarya</taxon>
        <taxon>Ascomycota</taxon>
        <taxon>Pezizomycotina</taxon>
        <taxon>Sordariomycetes</taxon>
        <taxon>Sordariomycetidae</taxon>
        <taxon>Sordariales</taxon>
        <taxon>Podosporaceae</taxon>
        <taxon>Triangularia</taxon>
    </lineage>
</organism>
<sequence length="625" mass="70784">MQLGAWSHVGIRVEKSDHSSKIVIDISCHAIDTSTPYKALSYTWGSGNERCEVPLSGRVFEVTLSLSIALRALRGVDDSLTLWIDQVCINQPDDEERSSQVSLMGHIYSRAEEVLVWLGPEADDSNEVMDLWQTVGEKAQELRMGDYYTRESMALLHPILWNKNPEDKTTRKFQGLIKSSLPLFGQRLGAVVAWFSRAWFSRVWIVQEFALGTRPVFVCGEKRVEPEFVYFSMHIYLALGSRILDHGERDEMKRLMGILYTLPPVPFWAARKGRQDFVAKKGDGHTLYDLLRLLYVEHGMDATDYRDRIFALSGVAVDWNGLKLRVDYTKESDIDQVLLRTARALINSGQLKVLSLAQFKNNGGRFMKDVESLPSWVSDWRSYLSPSFSPRVNEKLGEHPHFSASHNSEPMPFITGEDENILGIHGRTVDIIEEIGNYWTETVARSEASRLAHLVTIEAFCSRSASLNHPIYTTPERRAEAVWRVAIGDLFSTGAGRFRASGSVSDDYKLCIGNSRYWEIMGDSKDGRYRAHFSSERNGSHYSGSMDYMVEKRPFLTRKGYVGMGTENIGKGDIVVIFAGAEIPHVIRPHSNDGTYEYLGEAYCDGVMDGEFWTEDGSLEAYRIR</sequence>
<feature type="domain" description="Heterokaryon incompatibility" evidence="1">
    <location>
        <begin position="37"/>
        <end position="208"/>
    </location>
</feature>
<dbReference type="EMBL" id="MU863891">
    <property type="protein sequence ID" value="KAK4203214.1"/>
    <property type="molecule type" value="Genomic_DNA"/>
</dbReference>
<comment type="caution">
    <text evidence="2">The sequence shown here is derived from an EMBL/GenBank/DDBJ whole genome shotgun (WGS) entry which is preliminary data.</text>
</comment>